<dbReference type="SUPFAM" id="SSF53474">
    <property type="entry name" value="alpha/beta-Hydrolases"/>
    <property type="match status" value="1"/>
</dbReference>
<dbReference type="OrthoDB" id="45753at2759"/>
<feature type="domain" description="Fungal lipase-type" evidence="2">
    <location>
        <begin position="177"/>
        <end position="303"/>
    </location>
</feature>
<evidence type="ECO:0000256" key="1">
    <source>
        <dbReference type="SAM" id="MobiDB-lite"/>
    </source>
</evidence>
<evidence type="ECO:0000259" key="2">
    <source>
        <dbReference type="Pfam" id="PF01764"/>
    </source>
</evidence>
<dbReference type="Gene3D" id="3.40.50.1820">
    <property type="entry name" value="alpha/beta hydrolase"/>
    <property type="match status" value="1"/>
</dbReference>
<dbReference type="Proteomes" id="UP000664859">
    <property type="component" value="Unassembled WGS sequence"/>
</dbReference>
<dbReference type="GO" id="GO:0006629">
    <property type="term" value="P:lipid metabolic process"/>
    <property type="evidence" value="ECO:0007669"/>
    <property type="project" value="InterPro"/>
</dbReference>
<reference evidence="3" key="1">
    <citation type="submission" date="2021-02" db="EMBL/GenBank/DDBJ databases">
        <title>First Annotated Genome of the Yellow-green Alga Tribonema minus.</title>
        <authorList>
            <person name="Mahan K.M."/>
        </authorList>
    </citation>
    <scope>NUCLEOTIDE SEQUENCE</scope>
    <source>
        <strain evidence="3">UTEX B ZZ1240</strain>
    </source>
</reference>
<dbReference type="AlphaFoldDB" id="A0A835Z4C2"/>
<sequence>MDAKAVRAALQALHPLRPGPGTNTVKAAKDAAGTGRQAQRKRGTLIAGLQGTAALLAGTVQELRLAHKDLGWAFDGLMMRLALLLYLRNKTVGPAHLKELSLDGLKDREVEVSDEDARQWERALRWAHASYAVSSPQQLQRRVGEPPDQIQVLLRSAATPLIPAHVLAVDHGHKQVVLSVRGTLGLRDLASCAHFGPTQFLSGYAHRGFVQSAEALFEDVQAPLREAQQAYFGYSLMLTGHSLGAGIAALTAMLLKERGAWEGALAAVCFATPSCVSLSLARACEGYVTTLVHADDWVPRLSALALNRLEQDTRAREWHRQKLRLALLSPVTNRSTKRDNKEASSPATASKLKTLMHQAVQQLQWATKFDRGPEARPAEAATTTQNVSLQQAPNGATLFGQRQPSPAAQVMKLLPESINTLDRQHAMAAGSPYLLPLYPAGRALLLPSPLEQGRSSAPVSMPHDHFLTMRLSPTMFGDHRIRYYMRAPPLVQRSCPLPFFNRSTRFARHPSSSLQCLGYACLGYAWTSSKLAVQKLSQSGCGICLAVAVGFCLVILDLCALPVLELAGLPEYAWLREANGPLSDGVTAKQLWNLSKEDFLREHVRGRDVTRAERIRLLDFWTTVHQPSQGDAEAAGVTVIKVKDPESGEVVEHEITDDATVRSMSPAGLMRLDENDMDIPPAVHICSKLRDGATYRMVGSKSVEQQLRQHEGRFKHRDSGNVRETNLALQHLMGLRLVKEEEKVEVPLVAANEALIKEYSATFPGLQSAFDDAMKKGGETDTMFNVGEFDGLLQGPDGSPVVAEGKRFVTAADVLNARQKIHLYHLYRKLHAHLELPKVDPPVVMSGKSFPRSLQVQALSLPGMHSLVFVVSHAACAAPQPA</sequence>
<organism evidence="3 4">
    <name type="scientific">Tribonema minus</name>
    <dbReference type="NCBI Taxonomy" id="303371"/>
    <lineage>
        <taxon>Eukaryota</taxon>
        <taxon>Sar</taxon>
        <taxon>Stramenopiles</taxon>
        <taxon>Ochrophyta</taxon>
        <taxon>PX clade</taxon>
        <taxon>Xanthophyceae</taxon>
        <taxon>Tribonematales</taxon>
        <taxon>Tribonemataceae</taxon>
        <taxon>Tribonema</taxon>
    </lineage>
</organism>
<proteinExistence type="predicted"/>
<keyword evidence="4" id="KW-1185">Reference proteome</keyword>
<protein>
    <recommendedName>
        <fullName evidence="2">Fungal lipase-type domain-containing protein</fullName>
    </recommendedName>
</protein>
<dbReference type="PANTHER" id="PTHR46023">
    <property type="entry name" value="LIPASE CLASS 3 PROTEIN-LIKE"/>
    <property type="match status" value="1"/>
</dbReference>
<dbReference type="Pfam" id="PF01764">
    <property type="entry name" value="Lipase_3"/>
    <property type="match status" value="1"/>
</dbReference>
<dbReference type="EMBL" id="JAFCMP010000098">
    <property type="protein sequence ID" value="KAG5187011.1"/>
    <property type="molecule type" value="Genomic_DNA"/>
</dbReference>
<dbReference type="InterPro" id="IPR029058">
    <property type="entry name" value="AB_hydrolase_fold"/>
</dbReference>
<dbReference type="InterPro" id="IPR002921">
    <property type="entry name" value="Fungal_lipase-type"/>
</dbReference>
<gene>
    <name evidence="3" type="ORF">JKP88DRAFT_254270</name>
</gene>
<dbReference type="PANTHER" id="PTHR46023:SF6">
    <property type="entry name" value="LIPASE CLASS 3 FAMILY PROTEIN"/>
    <property type="match status" value="1"/>
</dbReference>
<accession>A0A835Z4C2</accession>
<evidence type="ECO:0000313" key="3">
    <source>
        <dbReference type="EMBL" id="KAG5187011.1"/>
    </source>
</evidence>
<evidence type="ECO:0000313" key="4">
    <source>
        <dbReference type="Proteomes" id="UP000664859"/>
    </source>
</evidence>
<feature type="region of interest" description="Disordered" evidence="1">
    <location>
        <begin position="329"/>
        <end position="351"/>
    </location>
</feature>
<dbReference type="CDD" id="cd00519">
    <property type="entry name" value="Lipase_3"/>
    <property type="match status" value="1"/>
</dbReference>
<name>A0A835Z4C2_9STRA</name>
<comment type="caution">
    <text evidence="3">The sequence shown here is derived from an EMBL/GenBank/DDBJ whole genome shotgun (WGS) entry which is preliminary data.</text>
</comment>